<dbReference type="InterPro" id="IPR006175">
    <property type="entry name" value="YjgF/YER057c/UK114"/>
</dbReference>
<comment type="similarity">
    <text evidence="1">Belongs to the RutC family.</text>
</comment>
<dbReference type="PROSITE" id="PS01094">
    <property type="entry name" value="UPF0076"/>
    <property type="match status" value="1"/>
</dbReference>
<reference evidence="2 3" key="1">
    <citation type="submission" date="2019-04" db="EMBL/GenBank/DDBJ databases">
        <title>Isachenkonia alkalipeptolytica gen. nov. sp. nov. a new anaerobic, alkiliphilic organothrophic bacterium capable to reduce synthesized ferrihydrite isolated from a soda lake.</title>
        <authorList>
            <person name="Toshchakov S.V."/>
            <person name="Zavarzina D.G."/>
            <person name="Zhilina T.N."/>
            <person name="Kostrikina N.A."/>
            <person name="Kublanov I.V."/>
        </authorList>
    </citation>
    <scope>NUCLEOTIDE SEQUENCE [LARGE SCALE GENOMIC DNA]</scope>
    <source>
        <strain evidence="2 3">Z-1701</strain>
    </source>
</reference>
<dbReference type="CDD" id="cd00448">
    <property type="entry name" value="YjgF_YER057c_UK114_family"/>
    <property type="match status" value="1"/>
</dbReference>
<dbReference type="GO" id="GO:0019239">
    <property type="term" value="F:deaminase activity"/>
    <property type="evidence" value="ECO:0007669"/>
    <property type="project" value="TreeGrafter"/>
</dbReference>
<name>A0AA43XM01_9CLOT</name>
<gene>
    <name evidence="2" type="ORF">ISALK_10540</name>
</gene>
<protein>
    <submittedName>
        <fullName evidence="2">RidA family protein</fullName>
    </submittedName>
</protein>
<evidence type="ECO:0000313" key="3">
    <source>
        <dbReference type="Proteomes" id="UP000449710"/>
    </source>
</evidence>
<comment type="caution">
    <text evidence="2">The sequence shown here is derived from an EMBL/GenBank/DDBJ whole genome shotgun (WGS) entry which is preliminary data.</text>
</comment>
<dbReference type="PANTHER" id="PTHR11803">
    <property type="entry name" value="2-IMINOBUTANOATE/2-IMINOPROPANOATE DEAMINASE RIDA"/>
    <property type="match status" value="1"/>
</dbReference>
<dbReference type="InterPro" id="IPR035959">
    <property type="entry name" value="RutC-like_sf"/>
</dbReference>
<keyword evidence="3" id="KW-1185">Reference proteome</keyword>
<dbReference type="SUPFAM" id="SSF55298">
    <property type="entry name" value="YjgF-like"/>
    <property type="match status" value="1"/>
</dbReference>
<dbReference type="Gene3D" id="3.30.1330.40">
    <property type="entry name" value="RutC-like"/>
    <property type="match status" value="1"/>
</dbReference>
<evidence type="ECO:0000313" key="2">
    <source>
        <dbReference type="EMBL" id="NBG88936.1"/>
    </source>
</evidence>
<dbReference type="Pfam" id="PF01042">
    <property type="entry name" value="Ribonuc_L-PSP"/>
    <property type="match status" value="1"/>
</dbReference>
<evidence type="ECO:0000256" key="1">
    <source>
        <dbReference type="ARBA" id="ARBA00010552"/>
    </source>
</evidence>
<sequence>MKKLINTKNAPAAIGAYSQGVEMNGMLFISGQIPFEAETMELVSEDVQEQTHQSLENLTAILEEAGYSLSDVVKTTVFIKDMNEFALINEVYGEFFKDDKPARACVEVARLPKDVKVEIDAIACK</sequence>
<dbReference type="AlphaFoldDB" id="A0AA43XM01"/>
<dbReference type="InterPro" id="IPR006056">
    <property type="entry name" value="RidA"/>
</dbReference>
<dbReference type="PANTHER" id="PTHR11803:SF39">
    <property type="entry name" value="2-IMINOBUTANOATE_2-IMINOPROPANOATE DEAMINASE"/>
    <property type="match status" value="1"/>
</dbReference>
<dbReference type="FunFam" id="3.30.1330.40:FF:000001">
    <property type="entry name" value="L-PSP family endoribonuclease"/>
    <property type="match status" value="1"/>
</dbReference>
<proteinExistence type="inferred from homology"/>
<dbReference type="Proteomes" id="UP000449710">
    <property type="component" value="Unassembled WGS sequence"/>
</dbReference>
<dbReference type="GO" id="GO:0005829">
    <property type="term" value="C:cytosol"/>
    <property type="evidence" value="ECO:0007669"/>
    <property type="project" value="TreeGrafter"/>
</dbReference>
<accession>A0AA43XM01</accession>
<dbReference type="EMBL" id="SUMG01000014">
    <property type="protein sequence ID" value="NBG88936.1"/>
    <property type="molecule type" value="Genomic_DNA"/>
</dbReference>
<dbReference type="NCBIfam" id="TIGR00004">
    <property type="entry name" value="Rid family detoxifying hydrolase"/>
    <property type="match status" value="1"/>
</dbReference>
<dbReference type="RefSeq" id="WP_160722076.1">
    <property type="nucleotide sequence ID" value="NZ_SUMG01000014.1"/>
</dbReference>
<dbReference type="InterPro" id="IPR019897">
    <property type="entry name" value="RidA_CS"/>
</dbReference>
<organism evidence="2 3">
    <name type="scientific">Isachenkonia alkalipeptolytica</name>
    <dbReference type="NCBI Taxonomy" id="2565777"/>
    <lineage>
        <taxon>Bacteria</taxon>
        <taxon>Bacillati</taxon>
        <taxon>Bacillota</taxon>
        <taxon>Clostridia</taxon>
        <taxon>Eubacteriales</taxon>
        <taxon>Clostridiaceae</taxon>
        <taxon>Isachenkonia</taxon>
    </lineage>
</organism>